<sequence>MSNPARKLFVRAIHKFHSQTFYTLPSRISSSSSSSSSSIAHLINPTRTFSSTSSSAAPPSDLSAPCQLWRRLSSRGIISKPSTNASGMNSSSLLGPNLRMSRDAGGFGIGVKGLGIRFFSSGKGLVSVKSIAAKPMAAVGSVVEKYRKAAGLHVEAFWKRNYLLLVGAVGVGVCILLWRIMFGIASTFVGLSEGMAKYGFLALAAAMVSFAGLFIRSRFTINPDKIYRIAMRRLNTSAGMLEVMGAPLAGTDVRAYIMSGGGPKIKNFKLKLGGKRCFLIFPIRGSERRGLVSVEAKKKKGQYDIKLLAVDVPMATGPDQRIFLVGDEKEYSVGGGLIFELRDPIVKAMAAEKEFDELDQKEDEEDLKNEVREAERKQQEEELKILDNEKKSQ</sequence>
<name>A0A0K9Q1Z5_ZOSMR</name>
<dbReference type="OMA" id="RRFMSIK"/>
<dbReference type="PANTHER" id="PTHR36354">
    <property type="entry name" value="IMPORT INNER MEMBRANE TRANSLOCASE SUBUNIT"/>
    <property type="match status" value="1"/>
</dbReference>
<dbReference type="STRING" id="29655.A0A0K9Q1Z5"/>
<proteinExistence type="predicted"/>
<feature type="compositionally biased region" description="Basic and acidic residues" evidence="1">
    <location>
        <begin position="368"/>
        <end position="393"/>
    </location>
</feature>
<keyword evidence="4" id="KW-1185">Reference proteome</keyword>
<evidence type="ECO:0000313" key="3">
    <source>
        <dbReference type="EMBL" id="KMZ75278.1"/>
    </source>
</evidence>
<feature type="compositionally biased region" description="Acidic residues" evidence="1">
    <location>
        <begin position="356"/>
        <end position="367"/>
    </location>
</feature>
<feature type="transmembrane region" description="Helical" evidence="2">
    <location>
        <begin position="162"/>
        <end position="189"/>
    </location>
</feature>
<dbReference type="PANTHER" id="PTHR36354:SF2">
    <property type="entry name" value="IMPORT INNER MEMBRANE TRANSLOCASE SUBUNIT"/>
    <property type="match status" value="1"/>
</dbReference>
<comment type="caution">
    <text evidence="3">The sequence shown here is derived from an EMBL/GenBank/DDBJ whole genome shotgun (WGS) entry which is preliminary data.</text>
</comment>
<keyword evidence="2" id="KW-0472">Membrane</keyword>
<gene>
    <name evidence="3" type="ORF">ZOSMA_116G00030</name>
</gene>
<dbReference type="Proteomes" id="UP000036987">
    <property type="component" value="Unassembled WGS sequence"/>
</dbReference>
<dbReference type="OrthoDB" id="2016421at2759"/>
<accession>A0A0K9Q1Z5</accession>
<dbReference type="Gene3D" id="3.10.450.320">
    <property type="entry name" value="Mitochondrial import inner membrane translocase subunit Tim21"/>
    <property type="match status" value="1"/>
</dbReference>
<protein>
    <submittedName>
        <fullName evidence="3">Uncharacterized protein</fullName>
    </submittedName>
</protein>
<feature type="transmembrane region" description="Helical" evidence="2">
    <location>
        <begin position="195"/>
        <end position="215"/>
    </location>
</feature>
<dbReference type="InterPro" id="IPR038552">
    <property type="entry name" value="Tim21_IMS_sf"/>
</dbReference>
<dbReference type="EMBL" id="LFYR01000182">
    <property type="protein sequence ID" value="KMZ75278.1"/>
    <property type="molecule type" value="Genomic_DNA"/>
</dbReference>
<keyword evidence="2" id="KW-0812">Transmembrane</keyword>
<evidence type="ECO:0000256" key="1">
    <source>
        <dbReference type="SAM" id="MobiDB-lite"/>
    </source>
</evidence>
<evidence type="ECO:0000256" key="2">
    <source>
        <dbReference type="SAM" id="Phobius"/>
    </source>
</evidence>
<keyword evidence="2" id="KW-1133">Transmembrane helix</keyword>
<reference evidence="4" key="1">
    <citation type="journal article" date="2016" name="Nature">
        <title>The genome of the seagrass Zostera marina reveals angiosperm adaptation to the sea.</title>
        <authorList>
            <person name="Olsen J.L."/>
            <person name="Rouze P."/>
            <person name="Verhelst B."/>
            <person name="Lin Y.-C."/>
            <person name="Bayer T."/>
            <person name="Collen J."/>
            <person name="Dattolo E."/>
            <person name="De Paoli E."/>
            <person name="Dittami S."/>
            <person name="Maumus F."/>
            <person name="Michel G."/>
            <person name="Kersting A."/>
            <person name="Lauritano C."/>
            <person name="Lohaus R."/>
            <person name="Toepel M."/>
            <person name="Tonon T."/>
            <person name="Vanneste K."/>
            <person name="Amirebrahimi M."/>
            <person name="Brakel J."/>
            <person name="Bostroem C."/>
            <person name="Chovatia M."/>
            <person name="Grimwood J."/>
            <person name="Jenkins J.W."/>
            <person name="Jueterbock A."/>
            <person name="Mraz A."/>
            <person name="Stam W.T."/>
            <person name="Tice H."/>
            <person name="Bornberg-Bauer E."/>
            <person name="Green P.J."/>
            <person name="Pearson G.A."/>
            <person name="Procaccini G."/>
            <person name="Duarte C.M."/>
            <person name="Schmutz J."/>
            <person name="Reusch T.B.H."/>
            <person name="Van de Peer Y."/>
        </authorList>
    </citation>
    <scope>NUCLEOTIDE SEQUENCE [LARGE SCALE GENOMIC DNA]</scope>
    <source>
        <strain evidence="4">cv. Finnish</strain>
    </source>
</reference>
<feature type="region of interest" description="Disordered" evidence="1">
    <location>
        <begin position="356"/>
        <end position="393"/>
    </location>
</feature>
<evidence type="ECO:0000313" key="4">
    <source>
        <dbReference type="Proteomes" id="UP000036987"/>
    </source>
</evidence>
<organism evidence="3 4">
    <name type="scientific">Zostera marina</name>
    <name type="common">Eelgrass</name>
    <dbReference type="NCBI Taxonomy" id="29655"/>
    <lineage>
        <taxon>Eukaryota</taxon>
        <taxon>Viridiplantae</taxon>
        <taxon>Streptophyta</taxon>
        <taxon>Embryophyta</taxon>
        <taxon>Tracheophyta</taxon>
        <taxon>Spermatophyta</taxon>
        <taxon>Magnoliopsida</taxon>
        <taxon>Liliopsida</taxon>
        <taxon>Zosteraceae</taxon>
        <taxon>Zostera</taxon>
    </lineage>
</organism>
<dbReference type="AlphaFoldDB" id="A0A0K9Q1Z5"/>